<evidence type="ECO:0000256" key="8">
    <source>
        <dbReference type="ARBA" id="ARBA00022857"/>
    </source>
</evidence>
<dbReference type="SUPFAM" id="SSF51735">
    <property type="entry name" value="NAD(P)-binding Rossmann-fold domains"/>
    <property type="match status" value="1"/>
</dbReference>
<dbReference type="InterPro" id="IPR036291">
    <property type="entry name" value="NAD(P)-bd_dom_sf"/>
</dbReference>
<dbReference type="Pfam" id="PF00742">
    <property type="entry name" value="Homoserine_dh"/>
    <property type="match status" value="1"/>
</dbReference>
<evidence type="ECO:0000313" key="16">
    <source>
        <dbReference type="EMBL" id="SEG80682.1"/>
    </source>
</evidence>
<feature type="binding site" evidence="13">
    <location>
        <position position="188"/>
    </location>
    <ligand>
        <name>L-homoserine</name>
        <dbReference type="ChEBI" id="CHEBI:57476"/>
    </ligand>
</feature>
<evidence type="ECO:0000313" key="17">
    <source>
        <dbReference type="Proteomes" id="UP000236745"/>
    </source>
</evidence>
<dbReference type="PROSITE" id="PS01042">
    <property type="entry name" value="HOMOSER_DHGENASE"/>
    <property type="match status" value="1"/>
</dbReference>
<evidence type="ECO:0000259" key="15">
    <source>
        <dbReference type="PROSITE" id="PS51671"/>
    </source>
</evidence>
<feature type="binding site" evidence="13">
    <location>
        <begin position="9"/>
        <end position="16"/>
    </location>
    <ligand>
        <name>NADP(+)</name>
        <dbReference type="ChEBI" id="CHEBI:58349"/>
    </ligand>
</feature>
<dbReference type="GO" id="GO:0004412">
    <property type="term" value="F:homoserine dehydrogenase activity"/>
    <property type="evidence" value="ECO:0007669"/>
    <property type="project" value="UniProtKB-EC"/>
</dbReference>
<dbReference type="EMBL" id="FNVQ01000005">
    <property type="protein sequence ID" value="SEG80682.1"/>
    <property type="molecule type" value="Genomic_DNA"/>
</dbReference>
<gene>
    <name evidence="16" type="ORF">SAMN05444390_10563</name>
</gene>
<keyword evidence="7" id="KW-0791">Threonine biosynthesis</keyword>
<accession>A0A1H6D5X7</accession>
<keyword evidence="6" id="KW-0028">Amino-acid biosynthesis</keyword>
<dbReference type="InterPro" id="IPR001342">
    <property type="entry name" value="HDH_cat"/>
</dbReference>
<dbReference type="CDD" id="cd04881">
    <property type="entry name" value="ACT_HSDH-Hom"/>
    <property type="match status" value="1"/>
</dbReference>
<comment type="pathway">
    <text evidence="2">Amino-acid biosynthesis; L-methionine biosynthesis via de novo pathway; L-homoserine from L-aspartate: step 3/3.</text>
</comment>
<reference evidence="16 17" key="1">
    <citation type="submission" date="2016-10" db="EMBL/GenBank/DDBJ databases">
        <authorList>
            <person name="de Groot N.N."/>
        </authorList>
    </citation>
    <scope>NUCLEOTIDE SEQUENCE [LARGE SCALE GENOMIC DNA]</scope>
    <source>
        <strain evidence="16 17">DSM 22012</strain>
    </source>
</reference>
<protein>
    <recommendedName>
        <fullName evidence="5">Homoserine dehydrogenase</fullName>
        <ecNumber evidence="4">1.1.1.3</ecNumber>
    </recommendedName>
</protein>
<dbReference type="Pfam" id="PF03447">
    <property type="entry name" value="NAD_binding_3"/>
    <property type="match status" value="1"/>
</dbReference>
<sequence length="433" mass="46562">MKPVKVGICGLGTVGGGTFNVLMRNAEEIARRAGRKIIVEQIGTRHENPACDTTGIQITNDIFAVATNPEIDIVVELIGGYETARDLVLTAIANGKHVVTANKALIAVHGNEIFAAAQEKNVMVAFEASVAGGIPIIKAIREGLAANKINWLAGIINGTGNYIMSEMREKGRAFDDVLAEAQELGYAEADPTFDVEGIDAAHKLTILASIAYGVPLQFEKAYTEGISKITTEDVQYAEELGFRIKHLGLSRRTPQGIELRVHPTLIPQSTLLASVNGVMNAILVDGDAVGQTLYYGSGAGAEPTASAVVADIVDVVRTLTADRDNRVPHLAFQPGQLSELPMLPVDDVVTGYYLRLQAVERPGVLAHVTRILGEKGINIEAIIQKQTREAQVPVIMMTQRVAESTMNEAIREIEALPDILGEVVRIRVEHLAD</sequence>
<proteinExistence type="inferred from homology"/>
<dbReference type="GO" id="GO:0009086">
    <property type="term" value="P:methionine biosynthetic process"/>
    <property type="evidence" value="ECO:0007669"/>
    <property type="project" value="UniProtKB-KW"/>
</dbReference>
<keyword evidence="9" id="KW-0560">Oxidoreductase</keyword>
<evidence type="ECO:0000256" key="13">
    <source>
        <dbReference type="PIRSR" id="PIRSR000098-2"/>
    </source>
</evidence>
<feature type="domain" description="ACT" evidence="15">
    <location>
        <begin position="353"/>
        <end position="428"/>
    </location>
</feature>
<evidence type="ECO:0000256" key="11">
    <source>
        <dbReference type="ARBA" id="ARBA00049031"/>
    </source>
</evidence>
<feature type="active site" description="Proton donor" evidence="12">
    <location>
        <position position="203"/>
    </location>
</feature>
<dbReference type="OrthoDB" id="9808167at2"/>
<dbReference type="AlphaFoldDB" id="A0A1H6D5X7"/>
<dbReference type="FunFam" id="3.30.360.10:FF:000005">
    <property type="entry name" value="Homoserine dehydrogenase"/>
    <property type="match status" value="1"/>
</dbReference>
<dbReference type="InterPro" id="IPR019811">
    <property type="entry name" value="HDH_CS"/>
</dbReference>
<evidence type="ECO:0000256" key="5">
    <source>
        <dbReference type="ARBA" id="ARBA00013376"/>
    </source>
</evidence>
<evidence type="ECO:0000256" key="12">
    <source>
        <dbReference type="PIRSR" id="PIRSR000098-1"/>
    </source>
</evidence>
<evidence type="ECO:0000256" key="7">
    <source>
        <dbReference type="ARBA" id="ARBA00022697"/>
    </source>
</evidence>
<dbReference type="FunFam" id="3.30.70.260:FF:000030">
    <property type="entry name" value="Homoserine dehydrogenase"/>
    <property type="match status" value="1"/>
</dbReference>
<dbReference type="GO" id="GO:0009088">
    <property type="term" value="P:threonine biosynthetic process"/>
    <property type="evidence" value="ECO:0007669"/>
    <property type="project" value="UniProtKB-UniPathway"/>
</dbReference>
<organism evidence="16 17">
    <name type="scientific">Marinobacterium lutimaris</name>
    <dbReference type="NCBI Taxonomy" id="568106"/>
    <lineage>
        <taxon>Bacteria</taxon>
        <taxon>Pseudomonadati</taxon>
        <taxon>Pseudomonadota</taxon>
        <taxon>Gammaproteobacteria</taxon>
        <taxon>Oceanospirillales</taxon>
        <taxon>Oceanospirillaceae</taxon>
        <taxon>Marinobacterium</taxon>
    </lineage>
</organism>
<keyword evidence="10" id="KW-0486">Methionine biosynthesis</keyword>
<dbReference type="PANTHER" id="PTHR43331">
    <property type="entry name" value="HOMOSERINE DEHYDROGENASE"/>
    <property type="match status" value="1"/>
</dbReference>
<dbReference type="InterPro" id="IPR005106">
    <property type="entry name" value="Asp/hSer_DH_NAD-bd"/>
</dbReference>
<dbReference type="Gene3D" id="3.30.360.10">
    <property type="entry name" value="Dihydrodipicolinate Reductase, domain 2"/>
    <property type="match status" value="1"/>
</dbReference>
<dbReference type="PROSITE" id="PS51671">
    <property type="entry name" value="ACT"/>
    <property type="match status" value="1"/>
</dbReference>
<comment type="similarity">
    <text evidence="3 14">Belongs to the homoserine dehydrogenase family.</text>
</comment>
<keyword evidence="8 13" id="KW-0521">NADP</keyword>
<dbReference type="UniPathway" id="UPA00050">
    <property type="reaction ID" value="UER00063"/>
</dbReference>
<dbReference type="PIRSF" id="PIRSF000098">
    <property type="entry name" value="Homoser_dehydrog"/>
    <property type="match status" value="1"/>
</dbReference>
<evidence type="ECO:0000256" key="1">
    <source>
        <dbReference type="ARBA" id="ARBA00005056"/>
    </source>
</evidence>
<comment type="pathway">
    <text evidence="1">Amino-acid biosynthesis; L-threonine biosynthesis; L-threonine from L-aspartate: step 3/5.</text>
</comment>
<dbReference type="RefSeq" id="WP_104004900.1">
    <property type="nucleotide sequence ID" value="NZ_FNVQ01000005.1"/>
</dbReference>
<dbReference type="PANTHER" id="PTHR43331:SF1">
    <property type="entry name" value="HOMOSERINE DEHYDROGENASE"/>
    <property type="match status" value="1"/>
</dbReference>
<dbReference type="Gene3D" id="3.40.50.720">
    <property type="entry name" value="NAD(P)-binding Rossmann-like Domain"/>
    <property type="match status" value="1"/>
</dbReference>
<dbReference type="GO" id="GO:0050661">
    <property type="term" value="F:NADP binding"/>
    <property type="evidence" value="ECO:0007669"/>
    <property type="project" value="InterPro"/>
</dbReference>
<evidence type="ECO:0000256" key="9">
    <source>
        <dbReference type="ARBA" id="ARBA00023002"/>
    </source>
</evidence>
<dbReference type="Proteomes" id="UP000236745">
    <property type="component" value="Unassembled WGS sequence"/>
</dbReference>
<dbReference type="InterPro" id="IPR045865">
    <property type="entry name" value="ACT-like_dom_sf"/>
</dbReference>
<evidence type="ECO:0000256" key="14">
    <source>
        <dbReference type="RuleBase" id="RU004171"/>
    </source>
</evidence>
<evidence type="ECO:0000256" key="10">
    <source>
        <dbReference type="ARBA" id="ARBA00023167"/>
    </source>
</evidence>
<dbReference type="UniPathway" id="UPA00051">
    <property type="reaction ID" value="UER00465"/>
</dbReference>
<dbReference type="Pfam" id="PF01842">
    <property type="entry name" value="ACT"/>
    <property type="match status" value="1"/>
</dbReference>
<dbReference type="InterPro" id="IPR016204">
    <property type="entry name" value="HDH"/>
</dbReference>
<evidence type="ECO:0000256" key="4">
    <source>
        <dbReference type="ARBA" id="ARBA00013213"/>
    </source>
</evidence>
<dbReference type="SUPFAM" id="SSF55347">
    <property type="entry name" value="Glyceraldehyde-3-phosphate dehydrogenase-like, C-terminal domain"/>
    <property type="match status" value="1"/>
</dbReference>
<dbReference type="InterPro" id="IPR002912">
    <property type="entry name" value="ACT_dom"/>
</dbReference>
<evidence type="ECO:0000256" key="3">
    <source>
        <dbReference type="ARBA" id="ARBA00006753"/>
    </source>
</evidence>
<name>A0A1H6D5X7_9GAMM</name>
<keyword evidence="17" id="KW-1185">Reference proteome</keyword>
<dbReference type="EC" id="1.1.1.3" evidence="4"/>
<feature type="binding site" evidence="13">
    <location>
        <position position="103"/>
    </location>
    <ligand>
        <name>NADPH</name>
        <dbReference type="ChEBI" id="CHEBI:57783"/>
    </ligand>
</feature>
<dbReference type="NCBIfam" id="NF004976">
    <property type="entry name" value="PRK06349.1"/>
    <property type="match status" value="1"/>
</dbReference>
<evidence type="ECO:0000256" key="2">
    <source>
        <dbReference type="ARBA" id="ARBA00005062"/>
    </source>
</evidence>
<dbReference type="SUPFAM" id="SSF55021">
    <property type="entry name" value="ACT-like"/>
    <property type="match status" value="1"/>
</dbReference>
<dbReference type="Gene3D" id="3.30.70.260">
    <property type="match status" value="1"/>
</dbReference>
<comment type="catalytic activity">
    <reaction evidence="11">
        <text>L-homoserine + NAD(+) = L-aspartate 4-semialdehyde + NADH + H(+)</text>
        <dbReference type="Rhea" id="RHEA:15757"/>
        <dbReference type="ChEBI" id="CHEBI:15378"/>
        <dbReference type="ChEBI" id="CHEBI:57476"/>
        <dbReference type="ChEBI" id="CHEBI:57540"/>
        <dbReference type="ChEBI" id="CHEBI:57945"/>
        <dbReference type="ChEBI" id="CHEBI:537519"/>
        <dbReference type="EC" id="1.1.1.3"/>
    </reaction>
    <physiologicalReaction direction="right-to-left" evidence="11">
        <dbReference type="Rhea" id="RHEA:15759"/>
    </physiologicalReaction>
</comment>
<evidence type="ECO:0000256" key="6">
    <source>
        <dbReference type="ARBA" id="ARBA00022605"/>
    </source>
</evidence>